<dbReference type="KEGG" id="nar:Saro_2982"/>
<accession>Q2G406</accession>
<protein>
    <submittedName>
        <fullName evidence="1">Uncharacterized protein</fullName>
    </submittedName>
</protein>
<dbReference type="EMBL" id="CP000248">
    <property type="protein sequence ID" value="ABD27417.1"/>
    <property type="molecule type" value="Genomic_DNA"/>
</dbReference>
<dbReference type="AlphaFoldDB" id="Q2G406"/>
<dbReference type="HOGENOM" id="CLU_1766122_0_0_5"/>
<dbReference type="Proteomes" id="UP000009134">
    <property type="component" value="Chromosome"/>
</dbReference>
<sequence length="147" mass="16207">MIDPNELERLSKAAEKTEDDIRYYSGGSKYNEPLEQLKDRLVHLYRTSQLVPVQQPSEPYAPAQNCLEVPPNILKSGKMLAAMRKSAQPSGDVVEAVARAIRRAEIGGFSDEEVAQAVVDGSWEHKQPAATAAITAYEALRAKDTRP</sequence>
<proteinExistence type="predicted"/>
<evidence type="ECO:0000313" key="1">
    <source>
        <dbReference type="EMBL" id="ABD27417.1"/>
    </source>
</evidence>
<dbReference type="STRING" id="279238.Saro_2982"/>
<reference evidence="2" key="1">
    <citation type="submission" date="2006-01" db="EMBL/GenBank/DDBJ databases">
        <title>Complete sequence of Novosphingobium aromaticivorans DSM 12444.</title>
        <authorList>
            <consortium name="US DOE Joint Genome Institute"/>
            <person name="Copeland A."/>
            <person name="Lucas S."/>
            <person name="Lapidus A."/>
            <person name="Barry K."/>
            <person name="Detter J.C."/>
            <person name="Glavina T."/>
            <person name="Hammon N."/>
            <person name="Israni S."/>
            <person name="Pitluck S."/>
            <person name="Chain P."/>
            <person name="Malfatti S."/>
            <person name="Shin M."/>
            <person name="Vergez L."/>
            <person name="Schmutz J."/>
            <person name="Larimer F."/>
            <person name="Land M."/>
            <person name="Kyrpides N."/>
            <person name="Ivanova N."/>
            <person name="Fredrickson J."/>
            <person name="Balkwill D."/>
            <person name="Romine M.F."/>
            <person name="Richardson P."/>
        </authorList>
    </citation>
    <scope>NUCLEOTIDE SEQUENCE [LARGE SCALE GENOMIC DNA]</scope>
    <source>
        <strain evidence="2">ATCC 700278 / DSM 12444 / CCUG 56034 / CIP 105152 / NBRC 16084 / F199</strain>
    </source>
</reference>
<keyword evidence="2" id="KW-1185">Reference proteome</keyword>
<dbReference type="RefSeq" id="WP_011446621.1">
    <property type="nucleotide sequence ID" value="NC_007794.1"/>
</dbReference>
<evidence type="ECO:0000313" key="2">
    <source>
        <dbReference type="Proteomes" id="UP000009134"/>
    </source>
</evidence>
<name>Q2G406_NOVAD</name>
<gene>
    <name evidence="1" type="ordered locus">Saro_2982</name>
</gene>
<organism evidence="1 2">
    <name type="scientific">Novosphingobium aromaticivorans (strain ATCC 700278 / DSM 12444 / CCUG 56034 / CIP 105152 / NBRC 16084 / F199)</name>
    <dbReference type="NCBI Taxonomy" id="279238"/>
    <lineage>
        <taxon>Bacteria</taxon>
        <taxon>Pseudomonadati</taxon>
        <taxon>Pseudomonadota</taxon>
        <taxon>Alphaproteobacteria</taxon>
        <taxon>Sphingomonadales</taxon>
        <taxon>Sphingomonadaceae</taxon>
        <taxon>Novosphingobium</taxon>
    </lineage>
</organism>